<dbReference type="InterPro" id="IPR002303">
    <property type="entry name" value="Valyl-tRNA_ligase"/>
</dbReference>
<protein>
    <recommendedName>
        <fullName evidence="1">valine--tRNA ligase</fullName>
        <ecNumber evidence="1">6.1.1.9</ecNumber>
    </recommendedName>
    <alternativeName>
        <fullName evidence="7">Valyl-tRNA synthetase</fullName>
    </alternativeName>
</protein>
<dbReference type="GO" id="GO:0005829">
    <property type="term" value="C:cytosol"/>
    <property type="evidence" value="ECO:0007669"/>
    <property type="project" value="TreeGrafter"/>
</dbReference>
<dbReference type="GO" id="GO:0006438">
    <property type="term" value="P:valyl-tRNA aminoacylation"/>
    <property type="evidence" value="ECO:0007669"/>
    <property type="project" value="InterPro"/>
</dbReference>
<feature type="domain" description="Aminoacyl-tRNA synthetase class Ia" evidence="8">
    <location>
        <begin position="1"/>
        <end position="133"/>
    </location>
</feature>
<dbReference type="EMBL" id="AUZX01008115">
    <property type="protein sequence ID" value="EQD56885.1"/>
    <property type="molecule type" value="Genomic_DNA"/>
</dbReference>
<comment type="caution">
    <text evidence="9">The sequence shown here is derived from an EMBL/GenBank/DDBJ whole genome shotgun (WGS) entry which is preliminary data.</text>
</comment>
<evidence type="ECO:0000313" key="9">
    <source>
        <dbReference type="EMBL" id="EQD56885.1"/>
    </source>
</evidence>
<dbReference type="Gene3D" id="3.40.50.620">
    <property type="entry name" value="HUPs"/>
    <property type="match status" value="1"/>
</dbReference>
<dbReference type="InterPro" id="IPR002300">
    <property type="entry name" value="aa-tRNA-synth_Ia"/>
</dbReference>
<dbReference type="AlphaFoldDB" id="T1BSC7"/>
<dbReference type="EC" id="6.1.1.9" evidence="1"/>
<feature type="non-terminal residue" evidence="9">
    <location>
        <position position="136"/>
    </location>
</feature>
<evidence type="ECO:0000256" key="2">
    <source>
        <dbReference type="ARBA" id="ARBA00022598"/>
    </source>
</evidence>
<keyword evidence="2" id="KW-0436">Ligase</keyword>
<dbReference type="InterPro" id="IPR014729">
    <property type="entry name" value="Rossmann-like_a/b/a_fold"/>
</dbReference>
<accession>T1BSC7</accession>
<evidence type="ECO:0000259" key="8">
    <source>
        <dbReference type="Pfam" id="PF00133"/>
    </source>
</evidence>
<proteinExistence type="predicted"/>
<evidence type="ECO:0000256" key="7">
    <source>
        <dbReference type="ARBA" id="ARBA00029936"/>
    </source>
</evidence>
<evidence type="ECO:0000256" key="4">
    <source>
        <dbReference type="ARBA" id="ARBA00022840"/>
    </source>
</evidence>
<reference evidence="9" key="1">
    <citation type="submission" date="2013-08" db="EMBL/GenBank/DDBJ databases">
        <authorList>
            <person name="Mendez C."/>
            <person name="Richter M."/>
            <person name="Ferrer M."/>
            <person name="Sanchez J."/>
        </authorList>
    </citation>
    <scope>NUCLEOTIDE SEQUENCE</scope>
</reference>
<dbReference type="Pfam" id="PF00133">
    <property type="entry name" value="tRNA-synt_1"/>
    <property type="match status" value="1"/>
</dbReference>
<evidence type="ECO:0000256" key="5">
    <source>
        <dbReference type="ARBA" id="ARBA00022917"/>
    </source>
</evidence>
<keyword evidence="3" id="KW-0547">Nucleotide-binding</keyword>
<evidence type="ECO:0000256" key="6">
    <source>
        <dbReference type="ARBA" id="ARBA00023146"/>
    </source>
</evidence>
<dbReference type="PANTHER" id="PTHR11946:SF93">
    <property type="entry name" value="VALINE--TRNA LIGASE, CHLOROPLASTIC_MITOCHONDRIAL 2"/>
    <property type="match status" value="1"/>
</dbReference>
<dbReference type="PANTHER" id="PTHR11946">
    <property type="entry name" value="VALYL-TRNA SYNTHETASES"/>
    <property type="match status" value="1"/>
</dbReference>
<keyword evidence="6 9" id="KW-0030">Aminoacyl-tRNA synthetase</keyword>
<dbReference type="GO" id="GO:0005524">
    <property type="term" value="F:ATP binding"/>
    <property type="evidence" value="ECO:0007669"/>
    <property type="project" value="UniProtKB-KW"/>
</dbReference>
<organism evidence="9">
    <name type="scientific">mine drainage metagenome</name>
    <dbReference type="NCBI Taxonomy" id="410659"/>
    <lineage>
        <taxon>unclassified sequences</taxon>
        <taxon>metagenomes</taxon>
        <taxon>ecological metagenomes</taxon>
    </lineage>
</organism>
<evidence type="ECO:0000256" key="3">
    <source>
        <dbReference type="ARBA" id="ARBA00022741"/>
    </source>
</evidence>
<dbReference type="GO" id="GO:0004832">
    <property type="term" value="F:valine-tRNA ligase activity"/>
    <property type="evidence" value="ECO:0007669"/>
    <property type="project" value="UniProtKB-EC"/>
</dbReference>
<sequence length="136" mass="15795">MDILIRHARMKGRRVLWQVGTDHAGIATQIVVERELQKKGIQRGSLGRDEFVKRVWEWKEQSGQTIIDQMMRLGCSADWSRQRFTLDPGMSHAVSEAFIRLFKNGKIYRGRRLVNWDPVLETALSDLEVRSENEDG</sequence>
<dbReference type="SUPFAM" id="SSF52374">
    <property type="entry name" value="Nucleotidylyl transferase"/>
    <property type="match status" value="1"/>
</dbReference>
<keyword evidence="4" id="KW-0067">ATP-binding</keyword>
<gene>
    <name evidence="9" type="ORF">B1A_11359</name>
</gene>
<name>T1BSC7_9ZZZZ</name>
<keyword evidence="5" id="KW-0648">Protein biosynthesis</keyword>
<evidence type="ECO:0000256" key="1">
    <source>
        <dbReference type="ARBA" id="ARBA00013169"/>
    </source>
</evidence>
<reference evidence="9" key="2">
    <citation type="journal article" date="2014" name="ISME J.">
        <title>Microbial stratification in low pH oxic and suboxic macroscopic growths along an acid mine drainage.</title>
        <authorList>
            <person name="Mendez-Garcia C."/>
            <person name="Mesa V."/>
            <person name="Sprenger R.R."/>
            <person name="Richter M."/>
            <person name="Diez M.S."/>
            <person name="Solano J."/>
            <person name="Bargiela R."/>
            <person name="Golyshina O.V."/>
            <person name="Manteca A."/>
            <person name="Ramos J.L."/>
            <person name="Gallego J.R."/>
            <person name="Llorente I."/>
            <person name="Martins Dos Santos V.A."/>
            <person name="Jensen O.N."/>
            <person name="Pelaez A.I."/>
            <person name="Sanchez J."/>
            <person name="Ferrer M."/>
        </authorList>
    </citation>
    <scope>NUCLEOTIDE SEQUENCE</scope>
</reference>